<dbReference type="PANTHER" id="PTHR12645:SF0">
    <property type="entry name" value="FAD-LINKED SULFHYDRYL OXIDASE ALR"/>
    <property type="match status" value="1"/>
</dbReference>
<dbReference type="InterPro" id="IPR039799">
    <property type="entry name" value="ALR/ERV"/>
</dbReference>
<evidence type="ECO:0000256" key="2">
    <source>
        <dbReference type="ARBA" id="ARBA00012512"/>
    </source>
</evidence>
<name>A0A6C0CXX5_9ZZZZ</name>
<dbReference type="GO" id="GO:0050660">
    <property type="term" value="F:flavin adenine dinucleotide binding"/>
    <property type="evidence" value="ECO:0007669"/>
    <property type="project" value="TreeGrafter"/>
</dbReference>
<evidence type="ECO:0000256" key="5">
    <source>
        <dbReference type="ARBA" id="ARBA00023002"/>
    </source>
</evidence>
<keyword evidence="6" id="KW-1015">Disulfide bond</keyword>
<reference evidence="8" key="1">
    <citation type="journal article" date="2020" name="Nature">
        <title>Giant virus diversity and host interactions through global metagenomics.</title>
        <authorList>
            <person name="Schulz F."/>
            <person name="Roux S."/>
            <person name="Paez-Espino D."/>
            <person name="Jungbluth S."/>
            <person name="Walsh D.A."/>
            <person name="Denef V.J."/>
            <person name="McMahon K.D."/>
            <person name="Konstantinidis K.T."/>
            <person name="Eloe-Fadrosh E.A."/>
            <person name="Kyrpides N.C."/>
            <person name="Woyke T."/>
        </authorList>
    </citation>
    <scope>NUCLEOTIDE SEQUENCE</scope>
    <source>
        <strain evidence="8">GVMAG-M-3300023109-53</strain>
    </source>
</reference>
<feature type="domain" description="ERV/ALR sulfhydryl oxidase" evidence="7">
    <location>
        <begin position="29"/>
        <end position="133"/>
    </location>
</feature>
<dbReference type="PANTHER" id="PTHR12645">
    <property type="entry name" value="ALR/ERV"/>
    <property type="match status" value="1"/>
</dbReference>
<accession>A0A6C0CXX5</accession>
<evidence type="ECO:0000256" key="6">
    <source>
        <dbReference type="ARBA" id="ARBA00023157"/>
    </source>
</evidence>
<dbReference type="Gene3D" id="1.20.120.310">
    <property type="entry name" value="ERV/ALR sulfhydryl oxidase domain"/>
    <property type="match status" value="1"/>
</dbReference>
<protein>
    <recommendedName>
        <fullName evidence="2">thiol oxidase</fullName>
        <ecNumber evidence="2">1.8.3.2</ecNumber>
    </recommendedName>
</protein>
<keyword evidence="5" id="KW-0560">Oxidoreductase</keyword>
<dbReference type="InterPro" id="IPR036774">
    <property type="entry name" value="ERV/ALR_sulphydryl_oxid_sf"/>
</dbReference>
<evidence type="ECO:0000256" key="4">
    <source>
        <dbReference type="ARBA" id="ARBA00022827"/>
    </source>
</evidence>
<dbReference type="AlphaFoldDB" id="A0A6C0CXX5"/>
<evidence type="ECO:0000256" key="3">
    <source>
        <dbReference type="ARBA" id="ARBA00022630"/>
    </source>
</evidence>
<evidence type="ECO:0000256" key="1">
    <source>
        <dbReference type="ARBA" id="ARBA00001974"/>
    </source>
</evidence>
<organism evidence="8">
    <name type="scientific">viral metagenome</name>
    <dbReference type="NCBI Taxonomy" id="1070528"/>
    <lineage>
        <taxon>unclassified sequences</taxon>
        <taxon>metagenomes</taxon>
        <taxon>organismal metagenomes</taxon>
    </lineage>
</organism>
<proteinExistence type="predicted"/>
<evidence type="ECO:0000313" key="8">
    <source>
        <dbReference type="EMBL" id="QHT08810.1"/>
    </source>
</evidence>
<dbReference type="GO" id="GO:0005739">
    <property type="term" value="C:mitochondrion"/>
    <property type="evidence" value="ECO:0007669"/>
    <property type="project" value="TreeGrafter"/>
</dbReference>
<comment type="cofactor">
    <cofactor evidence="1">
        <name>FAD</name>
        <dbReference type="ChEBI" id="CHEBI:57692"/>
    </cofactor>
</comment>
<keyword evidence="4" id="KW-0274">FAD</keyword>
<dbReference type="GO" id="GO:0016971">
    <property type="term" value="F:flavin-dependent sulfhydryl oxidase activity"/>
    <property type="evidence" value="ECO:0007669"/>
    <property type="project" value="InterPro"/>
</dbReference>
<dbReference type="PROSITE" id="PS51324">
    <property type="entry name" value="ERV_ALR"/>
    <property type="match status" value="1"/>
</dbReference>
<sequence length="198" mass="23705">MKTRKNKSKRKQSKTKKRVFTKNDYNAPDGMQTYAWGPAMWHSLHMISFNYPVEPTSQQKKQYRNLMLNLVNVLPCKYCRLNLKKNYKIFPLTIECMKSRDSFSRYVYNLHERINKNLGKDSGLSYCDVRERYEHFRARCVDDKPKLFKFNKTRKNKKEKGCTEPLYGKKARCIIKIVPKESKCKTFQMDNKCKKSKE</sequence>
<dbReference type="SUPFAM" id="SSF69000">
    <property type="entry name" value="FAD-dependent thiol oxidase"/>
    <property type="match status" value="1"/>
</dbReference>
<dbReference type="InterPro" id="IPR017905">
    <property type="entry name" value="ERV/ALR_sulphydryl_oxidase"/>
</dbReference>
<dbReference type="EMBL" id="MN739501">
    <property type="protein sequence ID" value="QHT08810.1"/>
    <property type="molecule type" value="Genomic_DNA"/>
</dbReference>
<dbReference type="EC" id="1.8.3.2" evidence="2"/>
<dbReference type="Pfam" id="PF04777">
    <property type="entry name" value="Evr1_Alr"/>
    <property type="match status" value="1"/>
</dbReference>
<evidence type="ECO:0000259" key="7">
    <source>
        <dbReference type="PROSITE" id="PS51324"/>
    </source>
</evidence>
<keyword evidence="3" id="KW-0285">Flavoprotein</keyword>